<comment type="caution">
    <text evidence="5">The sequence shown here is derived from an EMBL/GenBank/DDBJ whole genome shotgun (WGS) entry which is preliminary data.</text>
</comment>
<evidence type="ECO:0000313" key="5">
    <source>
        <dbReference type="EMBL" id="PXA63951.1"/>
    </source>
</evidence>
<dbReference type="Pfam" id="PF00107">
    <property type="entry name" value="ADH_zinc_N"/>
    <property type="match status" value="1"/>
</dbReference>
<dbReference type="InterPro" id="IPR011032">
    <property type="entry name" value="GroES-like_sf"/>
</dbReference>
<evidence type="ECO:0000313" key="6">
    <source>
        <dbReference type="Proteomes" id="UP000246303"/>
    </source>
</evidence>
<dbReference type="PANTHER" id="PTHR43401:SF2">
    <property type="entry name" value="L-THREONINE 3-DEHYDROGENASE"/>
    <property type="match status" value="1"/>
</dbReference>
<dbReference type="CDD" id="cd08234">
    <property type="entry name" value="threonine_DH_like"/>
    <property type="match status" value="1"/>
</dbReference>
<dbReference type="InterPro" id="IPR036291">
    <property type="entry name" value="NAD(P)-bd_dom_sf"/>
</dbReference>
<organism evidence="5 6">
    <name type="scientific">Arthrobacter psychrochitiniphilus</name>
    <dbReference type="NCBI Taxonomy" id="291045"/>
    <lineage>
        <taxon>Bacteria</taxon>
        <taxon>Bacillati</taxon>
        <taxon>Actinomycetota</taxon>
        <taxon>Actinomycetes</taxon>
        <taxon>Micrococcales</taxon>
        <taxon>Micrococcaceae</taxon>
        <taxon>Arthrobacter</taxon>
    </lineage>
</organism>
<dbReference type="AlphaFoldDB" id="A0A2V3DMR8"/>
<gene>
    <name evidence="5" type="ORF">CVS29_17710</name>
</gene>
<dbReference type="InterPro" id="IPR013149">
    <property type="entry name" value="ADH-like_C"/>
</dbReference>
<dbReference type="Gene3D" id="3.90.180.10">
    <property type="entry name" value="Medium-chain alcohol dehydrogenases, catalytic domain"/>
    <property type="match status" value="1"/>
</dbReference>
<dbReference type="InterPro" id="IPR050129">
    <property type="entry name" value="Zn_alcohol_dh"/>
</dbReference>
<dbReference type="SUPFAM" id="SSF50129">
    <property type="entry name" value="GroES-like"/>
    <property type="match status" value="1"/>
</dbReference>
<comment type="cofactor">
    <cofactor evidence="1">
        <name>Zn(2+)</name>
        <dbReference type="ChEBI" id="CHEBI:29105"/>
    </cofactor>
</comment>
<dbReference type="InterPro" id="IPR013154">
    <property type="entry name" value="ADH-like_N"/>
</dbReference>
<dbReference type="GO" id="GO:0016491">
    <property type="term" value="F:oxidoreductase activity"/>
    <property type="evidence" value="ECO:0007669"/>
    <property type="project" value="UniProtKB-KW"/>
</dbReference>
<dbReference type="RefSeq" id="WP_110107925.1">
    <property type="nucleotide sequence ID" value="NZ_QHLZ01000019.1"/>
</dbReference>
<dbReference type="Gene3D" id="3.40.50.720">
    <property type="entry name" value="NAD(P)-binding Rossmann-like Domain"/>
    <property type="match status" value="1"/>
</dbReference>
<accession>A0A2V3DMR8</accession>
<feature type="domain" description="Alcohol dehydrogenase-like C-terminal" evidence="3">
    <location>
        <begin position="187"/>
        <end position="306"/>
    </location>
</feature>
<keyword evidence="6" id="KW-1185">Reference proteome</keyword>
<protein>
    <submittedName>
        <fullName evidence="5">2-deoxy-scyllo-inosamine dehydrogenase</fullName>
    </submittedName>
</protein>
<proteinExistence type="predicted"/>
<evidence type="ECO:0000259" key="4">
    <source>
        <dbReference type="Pfam" id="PF08240"/>
    </source>
</evidence>
<dbReference type="PANTHER" id="PTHR43401">
    <property type="entry name" value="L-THREONINE 3-DEHYDROGENASE"/>
    <property type="match status" value="1"/>
</dbReference>
<feature type="domain" description="Alcohol dehydrogenase-like N-terminal" evidence="4">
    <location>
        <begin position="41"/>
        <end position="148"/>
    </location>
</feature>
<name>A0A2V3DMR8_9MICC</name>
<evidence type="ECO:0000256" key="2">
    <source>
        <dbReference type="ARBA" id="ARBA00023002"/>
    </source>
</evidence>
<evidence type="ECO:0000259" key="3">
    <source>
        <dbReference type="Pfam" id="PF00107"/>
    </source>
</evidence>
<dbReference type="OrthoDB" id="9797931at2"/>
<dbReference type="Pfam" id="PF08240">
    <property type="entry name" value="ADH_N"/>
    <property type="match status" value="1"/>
</dbReference>
<dbReference type="SUPFAM" id="SSF51735">
    <property type="entry name" value="NAD(P)-binding Rossmann-fold domains"/>
    <property type="match status" value="1"/>
</dbReference>
<evidence type="ECO:0000256" key="1">
    <source>
        <dbReference type="ARBA" id="ARBA00001947"/>
    </source>
</evidence>
<keyword evidence="2" id="KW-0560">Oxidoreductase</keyword>
<reference evidence="5 6" key="1">
    <citation type="submission" date="2018-05" db="EMBL/GenBank/DDBJ databases">
        <title>Genetic diversity of glacier-inhabiting Cryobacterium bacteria in China and description of Cryobacterium mengkeensis sp. nov. and Arthrobacter glacialis sp. nov.</title>
        <authorList>
            <person name="Liu Q."/>
            <person name="Xin Y.-H."/>
        </authorList>
    </citation>
    <scope>NUCLEOTIDE SEQUENCE [LARGE SCALE GENOMIC DNA]</scope>
    <source>
        <strain evidence="5 6">GP3</strain>
    </source>
</reference>
<sequence length="357" mass="37626">MCSEVVQIWNYTALLGGRMKAIVFQEGSTWGLDEVPQPEPGPGETLLRVLLTGVCGTDEHLLHGGFIAKFPLIPGHEMVCEVLRHGPSTQGMALGTRVVVDNTIHCGECGPCRDGRPLFCEQFVSLGCNAPGAFAEYVVVRTSKLYDIGSLPLDVAVLTEPLSCAMHGVDVLGLSPGSNVLVFGAGPTGLLLSQLLKMAGAASVTVAAPTQSKLDLALLHGANNIVKLERNDLAEAIDSLREIAPEGFDAVIEATGKVTVLEAAVQLARTGGTILVYGLAGENDVAEIKPYEIFSRELTIKGSFAQAFCIGRALFTLQSGSINTEGIITQTVGLNGFATALKNLHDPEHIKTVVGQL</sequence>
<dbReference type="EMBL" id="QHLZ01000019">
    <property type="protein sequence ID" value="PXA63951.1"/>
    <property type="molecule type" value="Genomic_DNA"/>
</dbReference>
<dbReference type="Proteomes" id="UP000246303">
    <property type="component" value="Unassembled WGS sequence"/>
</dbReference>